<keyword evidence="4" id="KW-1185">Reference proteome</keyword>
<dbReference type="InterPro" id="IPR009081">
    <property type="entry name" value="PP-bd_ACP"/>
</dbReference>
<dbReference type="Pfam" id="PF00550">
    <property type="entry name" value="PP-binding"/>
    <property type="match status" value="1"/>
</dbReference>
<dbReference type="Gene3D" id="1.10.1200.10">
    <property type="entry name" value="ACP-like"/>
    <property type="match status" value="1"/>
</dbReference>
<feature type="non-terminal residue" evidence="3">
    <location>
        <position position="116"/>
    </location>
</feature>
<organism evidence="3 4">
    <name type="scientific">Streptomyces rhizosphaericola</name>
    <dbReference type="NCBI Taxonomy" id="2564098"/>
    <lineage>
        <taxon>Bacteria</taxon>
        <taxon>Bacillati</taxon>
        <taxon>Actinomycetota</taxon>
        <taxon>Actinomycetes</taxon>
        <taxon>Kitasatosporales</taxon>
        <taxon>Streptomycetaceae</taxon>
        <taxon>Streptomyces</taxon>
    </lineage>
</organism>
<feature type="region of interest" description="Disordered" evidence="1">
    <location>
        <begin position="94"/>
        <end position="116"/>
    </location>
</feature>
<sequence>MERLRHIVASVLELDLVEVTAGASFQHDLKMDSLEKVEFAARVEWAFGVALSDEEASGIDSARAAAVLLESRLPPAAGAGGTVPEAGVAVPEAARSAGARTARCRPTSLSTRSIPA</sequence>
<accession>A0ABY2P8Z9</accession>
<evidence type="ECO:0000256" key="1">
    <source>
        <dbReference type="SAM" id="MobiDB-lite"/>
    </source>
</evidence>
<dbReference type="PROSITE" id="PS50075">
    <property type="entry name" value="CARRIER"/>
    <property type="match status" value="1"/>
</dbReference>
<evidence type="ECO:0000313" key="3">
    <source>
        <dbReference type="EMBL" id="TGZ03555.1"/>
    </source>
</evidence>
<proteinExistence type="predicted"/>
<feature type="domain" description="Carrier" evidence="2">
    <location>
        <begin position="1"/>
        <end position="73"/>
    </location>
</feature>
<evidence type="ECO:0000313" key="4">
    <source>
        <dbReference type="Proteomes" id="UP000306274"/>
    </source>
</evidence>
<gene>
    <name evidence="3" type="ORF">E5Z02_25585</name>
</gene>
<dbReference type="SUPFAM" id="SSF47336">
    <property type="entry name" value="ACP-like"/>
    <property type="match status" value="1"/>
</dbReference>
<dbReference type="InterPro" id="IPR036736">
    <property type="entry name" value="ACP-like_sf"/>
</dbReference>
<protein>
    <submittedName>
        <fullName evidence="3">Acyl carrier protein</fullName>
    </submittedName>
</protein>
<name>A0ABY2P8Z9_9ACTN</name>
<dbReference type="Proteomes" id="UP000306274">
    <property type="component" value="Unassembled WGS sequence"/>
</dbReference>
<feature type="compositionally biased region" description="Polar residues" evidence="1">
    <location>
        <begin position="107"/>
        <end position="116"/>
    </location>
</feature>
<comment type="caution">
    <text evidence="3">The sequence shown here is derived from an EMBL/GenBank/DDBJ whole genome shotgun (WGS) entry which is preliminary data.</text>
</comment>
<dbReference type="EMBL" id="SRZK01000328">
    <property type="protein sequence ID" value="TGZ03555.1"/>
    <property type="molecule type" value="Genomic_DNA"/>
</dbReference>
<evidence type="ECO:0000259" key="2">
    <source>
        <dbReference type="PROSITE" id="PS50075"/>
    </source>
</evidence>
<reference evidence="3 4" key="1">
    <citation type="submission" date="2019-04" db="EMBL/GenBank/DDBJ databases">
        <title>Streptomyces rhizosphaericola sp. nov., an actinobacterium isolated from the wheat rhizosphere.</title>
        <authorList>
            <person name="Vargas Hoyos H.A."/>
            <person name="Santos S.N."/>
            <person name="Genuario D.B."/>
            <person name="Melo I.S."/>
            <person name="Da Silva L.J."/>
            <person name="Da Silva F.S.P."/>
            <person name="Zucchi T.D."/>
        </authorList>
    </citation>
    <scope>NUCLEOTIDE SEQUENCE [LARGE SCALE GENOMIC DNA]</scope>
    <source>
        <strain evidence="3 4">1AS2c</strain>
    </source>
</reference>